<name>A0ABU1JJM8_9PROT</name>
<evidence type="ECO:0000256" key="7">
    <source>
        <dbReference type="ARBA" id="ARBA00022989"/>
    </source>
</evidence>
<keyword evidence="3 9" id="KW-0813">Transport</keyword>
<proteinExistence type="inferred from homology"/>
<dbReference type="PROSITE" id="PS50156">
    <property type="entry name" value="SSD"/>
    <property type="match status" value="1"/>
</dbReference>
<evidence type="ECO:0000256" key="1">
    <source>
        <dbReference type="ARBA" id="ARBA00004429"/>
    </source>
</evidence>
<comment type="similarity">
    <text evidence="2 9">Belongs to the resistance-nodulation-cell division (RND) (TC 2.A.6) family.</text>
</comment>
<dbReference type="InterPro" id="IPR001036">
    <property type="entry name" value="Acrflvin-R"/>
</dbReference>
<evidence type="ECO:0000256" key="6">
    <source>
        <dbReference type="ARBA" id="ARBA00022692"/>
    </source>
</evidence>
<dbReference type="Gene3D" id="3.30.70.1440">
    <property type="entry name" value="Multidrug efflux transporter AcrB pore domain"/>
    <property type="match status" value="1"/>
</dbReference>
<comment type="caution">
    <text evidence="11">The sequence shown here is derived from an EMBL/GenBank/DDBJ whole genome shotgun (WGS) entry which is preliminary data.</text>
</comment>
<dbReference type="PRINTS" id="PR00702">
    <property type="entry name" value="ACRIFLAVINRP"/>
</dbReference>
<sequence length="1060" mass="113751">MKFSHFCIDRPIFATVLSILIVLLGAAAYFTLPVAQYPEIAPPTVVVRAQYPGASADVVANTVATPIEQEINGVENMLYMSSQATGDGQLAITVTFSLGTDLDIAQVLVQNRVAVAEPRLPEEVRSLGVTTNKSSPDLLMVIHLTSPDGSRDPLYLSNYATLQVRDVLARLHGVGDVRVIGARDYSMRIWLDPDKVQSRNLTAGDVVAALRAQNVQVASGVLNQPPTPNPGAYQLNVETLGRLTDPRQFGNIVVKTDSDGRVTRVRDIARVELAAQDYTTNGYLDQQPAIPLLIFQQPGTNALDTANSMLATMADLSKVFPPGVHYDIVYNPTTFIAESVQEVEKTIWEAVALVVIVVIVFLQTWRAAIIPVVAIPISLVGTFMLMAGLGYSLNNLSLFGLVLAIGIVVDDAIVVVENVERHLREGKSPKEAAHLTMDEVGGALIAIALVLCAVFIPAALISGITGQFFRQFAVTIAAATVISAFVSLTLSPALCALLLKPHEEHHSRRKTFILFRPITAFFRGFNWFFDRLSLGYGGLTRQFIRFSVVMLVAYVGLIALTGVQFGRAPTGFIPQQDQGYLITVIQLPPGSSLARTDAVVKQVAKIVTETPGVAHAVAFAGFDGATFTNASNAGAVFSPFLPFAERDPKGQTADAIQADLGKRLSAIQDAFIITIQPPPVRGIGTGGGFKLMIQDKLGRGLPALDAATQEVVAAANQVPGLAGVFSLFNTRTPKLYADIDRVKAEMLGVPASRVFEALEIYLGSSYVNDFNYLGRTFRVTAQADGKFRVNLRDVGNYKTRSDSGGMVPLSAVASFRNETGAYRVPRYNLYPAAEVQGAAAPGYSTGFALDAMEKVAADTLPPGFGFEWTEIALQQKLAGNTGMLVFVASVVFVFLLLAAQYESWTLPLSVILIVPMCLLAAVTGLLIRGYDVNILAQIGFVVLIGLAAKNAILIVEFARQAEAAGDTRQQAAVDAARTRLRPILMTSFAFIFGVVPLVIATGAGYEMRRSLGTAVFSGMIGVTVFGLMFTPMFYVVCRWLGAAVSRRKPAAPKPEATPAA</sequence>
<feature type="transmembrane region" description="Helical" evidence="9">
    <location>
        <begin position="511"/>
        <end position="529"/>
    </location>
</feature>
<feature type="transmembrane region" description="Helical" evidence="9">
    <location>
        <begin position="369"/>
        <end position="391"/>
    </location>
</feature>
<dbReference type="InterPro" id="IPR004764">
    <property type="entry name" value="MdtF-like"/>
</dbReference>
<feature type="transmembrane region" description="Helical" evidence="9">
    <location>
        <begin position="877"/>
        <end position="898"/>
    </location>
</feature>
<dbReference type="Gene3D" id="3.30.2090.10">
    <property type="entry name" value="Multidrug efflux transporter AcrB TolC docking domain, DN and DC subdomains"/>
    <property type="match status" value="2"/>
</dbReference>
<dbReference type="NCBIfam" id="NF000282">
    <property type="entry name" value="RND_permease_1"/>
    <property type="match status" value="1"/>
</dbReference>
<dbReference type="RefSeq" id="WP_309791688.1">
    <property type="nucleotide sequence ID" value="NZ_JAVDPW010000001.1"/>
</dbReference>
<keyword evidence="12" id="KW-1185">Reference proteome</keyword>
<keyword evidence="7 9" id="KW-1133">Transmembrane helix</keyword>
<dbReference type="NCBIfam" id="TIGR00915">
    <property type="entry name" value="2A0602"/>
    <property type="match status" value="1"/>
</dbReference>
<organism evidence="11 12">
    <name type="scientific">Inquilinus ginsengisoli</name>
    <dbReference type="NCBI Taxonomy" id="363840"/>
    <lineage>
        <taxon>Bacteria</taxon>
        <taxon>Pseudomonadati</taxon>
        <taxon>Pseudomonadota</taxon>
        <taxon>Alphaproteobacteria</taxon>
        <taxon>Rhodospirillales</taxon>
        <taxon>Rhodospirillaceae</taxon>
        <taxon>Inquilinus</taxon>
    </lineage>
</organism>
<feature type="transmembrane region" description="Helical" evidence="9">
    <location>
        <begin position="12"/>
        <end position="32"/>
    </location>
</feature>
<evidence type="ECO:0000256" key="3">
    <source>
        <dbReference type="ARBA" id="ARBA00022448"/>
    </source>
</evidence>
<feature type="transmembrane region" description="Helical" evidence="9">
    <location>
        <begin position="1011"/>
        <end position="1037"/>
    </location>
</feature>
<dbReference type="InterPro" id="IPR000731">
    <property type="entry name" value="SSD"/>
</dbReference>
<dbReference type="Pfam" id="PF00873">
    <property type="entry name" value="ACR_tran"/>
    <property type="match status" value="1"/>
</dbReference>
<evidence type="ECO:0000259" key="10">
    <source>
        <dbReference type="PROSITE" id="PS50156"/>
    </source>
</evidence>
<gene>
    <name evidence="11" type="ORF">E9232_000278</name>
</gene>
<dbReference type="SUPFAM" id="SSF82866">
    <property type="entry name" value="Multidrug efflux transporter AcrB transmembrane domain"/>
    <property type="match status" value="2"/>
</dbReference>
<feature type="transmembrane region" description="Helical" evidence="9">
    <location>
        <begin position="346"/>
        <end position="362"/>
    </location>
</feature>
<dbReference type="PANTHER" id="PTHR32063">
    <property type="match status" value="1"/>
</dbReference>
<reference evidence="11 12" key="1">
    <citation type="submission" date="2023-07" db="EMBL/GenBank/DDBJ databases">
        <title>Sorghum-associated microbial communities from plants grown in Nebraska, USA.</title>
        <authorList>
            <person name="Schachtman D."/>
        </authorList>
    </citation>
    <scope>NUCLEOTIDE SEQUENCE [LARGE SCALE GENOMIC DNA]</scope>
    <source>
        <strain evidence="11 12">584</strain>
    </source>
</reference>
<dbReference type="SUPFAM" id="SSF82693">
    <property type="entry name" value="Multidrug efflux transporter AcrB pore domain, PN1, PN2, PC1 and PC2 subdomains"/>
    <property type="match status" value="4"/>
</dbReference>
<dbReference type="Gene3D" id="3.30.70.1320">
    <property type="entry name" value="Multidrug efflux transporter AcrB pore domain like"/>
    <property type="match status" value="1"/>
</dbReference>
<dbReference type="PANTHER" id="PTHR32063:SF11">
    <property type="entry name" value="CATION OR DRUG EFFLUX SYSTEM PROTEIN"/>
    <property type="match status" value="1"/>
</dbReference>
<dbReference type="SUPFAM" id="SSF82714">
    <property type="entry name" value="Multidrug efflux transporter AcrB TolC docking domain, DN and DC subdomains"/>
    <property type="match status" value="2"/>
</dbReference>
<feature type="domain" description="SSD" evidence="10">
    <location>
        <begin position="368"/>
        <end position="497"/>
    </location>
</feature>
<evidence type="ECO:0000256" key="5">
    <source>
        <dbReference type="ARBA" id="ARBA00022519"/>
    </source>
</evidence>
<feature type="transmembrane region" description="Helical" evidence="9">
    <location>
        <begin position="904"/>
        <end position="927"/>
    </location>
</feature>
<evidence type="ECO:0000313" key="12">
    <source>
        <dbReference type="Proteomes" id="UP001262410"/>
    </source>
</evidence>
<keyword evidence="6 9" id="KW-0812">Transmembrane</keyword>
<dbReference type="Gene3D" id="1.20.1640.10">
    <property type="entry name" value="Multidrug efflux transporter AcrB transmembrane domain"/>
    <property type="match status" value="2"/>
</dbReference>
<evidence type="ECO:0000256" key="9">
    <source>
        <dbReference type="RuleBase" id="RU364070"/>
    </source>
</evidence>
<feature type="transmembrane region" description="Helical" evidence="9">
    <location>
        <begin position="544"/>
        <end position="563"/>
    </location>
</feature>
<evidence type="ECO:0000256" key="8">
    <source>
        <dbReference type="ARBA" id="ARBA00023136"/>
    </source>
</evidence>
<evidence type="ECO:0000256" key="2">
    <source>
        <dbReference type="ARBA" id="ARBA00010942"/>
    </source>
</evidence>
<dbReference type="Gene3D" id="3.30.70.1430">
    <property type="entry name" value="Multidrug efflux transporter AcrB pore domain"/>
    <property type="match status" value="2"/>
</dbReference>
<dbReference type="Proteomes" id="UP001262410">
    <property type="component" value="Unassembled WGS sequence"/>
</dbReference>
<keyword evidence="4" id="KW-1003">Cell membrane</keyword>
<dbReference type="InterPro" id="IPR027463">
    <property type="entry name" value="AcrB_DN_DC_subdom"/>
</dbReference>
<dbReference type="EMBL" id="JAVDPW010000001">
    <property type="protein sequence ID" value="MDR6287779.1"/>
    <property type="molecule type" value="Genomic_DNA"/>
</dbReference>
<evidence type="ECO:0000256" key="4">
    <source>
        <dbReference type="ARBA" id="ARBA00022475"/>
    </source>
</evidence>
<evidence type="ECO:0000313" key="11">
    <source>
        <dbReference type="EMBL" id="MDR6287779.1"/>
    </source>
</evidence>
<feature type="transmembrane region" description="Helical" evidence="9">
    <location>
        <begin position="983"/>
        <end position="1005"/>
    </location>
</feature>
<protein>
    <recommendedName>
        <fullName evidence="9">Efflux pump membrane transporter</fullName>
    </recommendedName>
</protein>
<keyword evidence="5 9" id="KW-0997">Cell inner membrane</keyword>
<accession>A0ABU1JJM8</accession>
<feature type="transmembrane region" description="Helical" evidence="9">
    <location>
        <begin position="397"/>
        <end position="419"/>
    </location>
</feature>
<feature type="transmembrane region" description="Helical" evidence="9">
    <location>
        <begin position="472"/>
        <end position="499"/>
    </location>
</feature>
<keyword evidence="8 9" id="KW-0472">Membrane</keyword>
<feature type="transmembrane region" description="Helical" evidence="9">
    <location>
        <begin position="440"/>
        <end position="460"/>
    </location>
</feature>
<comment type="subcellular location">
    <subcellularLocation>
        <location evidence="1 9">Cell inner membrane</location>
        <topology evidence="1 9">Multi-pass membrane protein</topology>
    </subcellularLocation>
</comment>